<dbReference type="InParanoid" id="E2CA69"/>
<dbReference type="AlphaFoldDB" id="E2CA69"/>
<feature type="region of interest" description="Disordered" evidence="1">
    <location>
        <begin position="143"/>
        <end position="332"/>
    </location>
</feature>
<sequence length="407" mass="43771">MTTSQSSIKNENLKKDLDNDICMTNSASLKEKSELEILPSPQTEETGASVLWYRGLRQPRQTLAYYTVTLGHVSRAGGLALIAGPRGGSSIKYHVILRLRHATLWDEWQMRNLSLEVPHLGHLANPRDMLALPRVMRGLYPGSTATFRRTRGTKMRSPQIKKPNFSESSDSESRKGGCSNPPKGSPPASTGDFLSEEERGGRMGRDLPAGAISPPPGEREHMDLGGIASGRPSNEGSPSPSTTTSDSGRDYRPHRRIDRVSSPRRITRAATQRGTGTFLGSGVAEGQGTPVPGANKPSPLCKKKMQRESVPKDNQGAHGANRYAGTEKREGVSVERIAGPVVVTDIHLSQGSRYQVRRAGGKALLQPTVVTGMKRGRSSTSGGSTSAVEIAGPNTRGKKGGKNSHDR</sequence>
<feature type="compositionally biased region" description="Basic residues" evidence="1">
    <location>
        <begin position="396"/>
        <end position="407"/>
    </location>
</feature>
<evidence type="ECO:0000256" key="1">
    <source>
        <dbReference type="SAM" id="MobiDB-lite"/>
    </source>
</evidence>
<reference evidence="2 3" key="1">
    <citation type="journal article" date="2010" name="Science">
        <title>Genomic comparison of the ants Camponotus floridanus and Harpegnathos saltator.</title>
        <authorList>
            <person name="Bonasio R."/>
            <person name="Zhang G."/>
            <person name="Ye C."/>
            <person name="Mutti N.S."/>
            <person name="Fang X."/>
            <person name="Qin N."/>
            <person name="Donahue G."/>
            <person name="Yang P."/>
            <person name="Li Q."/>
            <person name="Li C."/>
            <person name="Zhang P."/>
            <person name="Huang Z."/>
            <person name="Berger S.L."/>
            <person name="Reinberg D."/>
            <person name="Wang J."/>
            <person name="Liebig J."/>
        </authorList>
    </citation>
    <scope>NUCLEOTIDE SEQUENCE [LARGE SCALE GENOMIC DNA]</scope>
    <source>
        <strain evidence="2 3">R22 G/1</strain>
    </source>
</reference>
<name>E2CA69_HARSA</name>
<protein>
    <submittedName>
        <fullName evidence="2">Uncharacterized protein</fullName>
    </submittedName>
</protein>
<organism evidence="3">
    <name type="scientific">Harpegnathos saltator</name>
    <name type="common">Jerdon's jumping ant</name>
    <dbReference type="NCBI Taxonomy" id="610380"/>
    <lineage>
        <taxon>Eukaryota</taxon>
        <taxon>Metazoa</taxon>
        <taxon>Ecdysozoa</taxon>
        <taxon>Arthropoda</taxon>
        <taxon>Hexapoda</taxon>
        <taxon>Insecta</taxon>
        <taxon>Pterygota</taxon>
        <taxon>Neoptera</taxon>
        <taxon>Endopterygota</taxon>
        <taxon>Hymenoptera</taxon>
        <taxon>Apocrita</taxon>
        <taxon>Aculeata</taxon>
        <taxon>Formicoidea</taxon>
        <taxon>Formicidae</taxon>
        <taxon>Ponerinae</taxon>
        <taxon>Ponerini</taxon>
        <taxon>Harpegnathos</taxon>
    </lineage>
</organism>
<feature type="compositionally biased region" description="Basic and acidic residues" evidence="1">
    <location>
        <begin position="196"/>
        <end position="205"/>
    </location>
</feature>
<dbReference type="Proteomes" id="UP000008237">
    <property type="component" value="Unassembled WGS sequence"/>
</dbReference>
<evidence type="ECO:0000313" key="2">
    <source>
        <dbReference type="EMBL" id="EFN75158.1"/>
    </source>
</evidence>
<gene>
    <name evidence="2" type="ORF">EAI_02713</name>
</gene>
<feature type="region of interest" description="Disordered" evidence="1">
    <location>
        <begin position="367"/>
        <end position="407"/>
    </location>
</feature>
<accession>E2CA69</accession>
<dbReference type="EMBL" id="GL453925">
    <property type="protein sequence ID" value="EFN75158.1"/>
    <property type="molecule type" value="Genomic_DNA"/>
</dbReference>
<keyword evidence="3" id="KW-1185">Reference proteome</keyword>
<proteinExistence type="predicted"/>
<evidence type="ECO:0000313" key="3">
    <source>
        <dbReference type="Proteomes" id="UP000008237"/>
    </source>
</evidence>
<feature type="compositionally biased region" description="Low complexity" evidence="1">
    <location>
        <begin position="232"/>
        <end position="246"/>
    </location>
</feature>